<name>V5H3Z2_PHOLE</name>
<dbReference type="EMBL" id="DF196821">
    <property type="protein sequence ID" value="GAD31767.1"/>
    <property type="molecule type" value="Genomic_DNA"/>
</dbReference>
<sequence>MIFHNFRKKRAIKSYINKLGNSLAKRYGRQKLYTSGQVERTVHDEGYNWRHICYAHALYTSFKQFHKWHDERGESCDYEGMRAEITNDYFDGNSSVIESGSFCSGAFDSSSGSDGGSGE</sequence>
<gene>
    <name evidence="1" type="ORF">PLEI_3430</name>
</gene>
<dbReference type="eggNOG" id="ENOG5033JV3">
    <property type="taxonomic scope" value="Bacteria"/>
</dbReference>
<dbReference type="HOGENOM" id="CLU_2059174_0_0_6"/>
<dbReference type="Pfam" id="PF20196">
    <property type="entry name" value="DUF6559"/>
    <property type="match status" value="1"/>
</dbReference>
<dbReference type="RefSeq" id="WP_023934646.1">
    <property type="nucleotide sequence ID" value="NZ_DF196821.1"/>
</dbReference>
<organism evidence="1 2">
    <name type="scientific">Photobacterium leiognathi lrivu.4.1</name>
    <dbReference type="NCBI Taxonomy" id="1248232"/>
    <lineage>
        <taxon>Bacteria</taxon>
        <taxon>Pseudomonadati</taxon>
        <taxon>Pseudomonadota</taxon>
        <taxon>Gammaproteobacteria</taxon>
        <taxon>Vibrionales</taxon>
        <taxon>Vibrionaceae</taxon>
        <taxon>Photobacterium</taxon>
    </lineage>
</organism>
<proteinExistence type="predicted"/>
<evidence type="ECO:0000313" key="1">
    <source>
        <dbReference type="EMBL" id="GAD31767.1"/>
    </source>
</evidence>
<accession>V5H3Z2</accession>
<dbReference type="InterPro" id="IPR046689">
    <property type="entry name" value="DUF6559"/>
</dbReference>
<dbReference type="Proteomes" id="UP000030675">
    <property type="component" value="Unassembled WGS sequence"/>
</dbReference>
<protein>
    <submittedName>
        <fullName evidence="1">Uncharacterized protein</fullName>
    </submittedName>
</protein>
<reference evidence="2" key="1">
    <citation type="submission" date="2012-12" db="EMBL/GenBank/DDBJ databases">
        <title>Genome Sequence of Photobacterium leiognathi lrivu.4.1.</title>
        <authorList>
            <person name="Urbanczyk H."/>
            <person name="Ogura Y."/>
            <person name="Hayashi T."/>
            <person name="Dunlap P.V."/>
        </authorList>
    </citation>
    <scope>NUCLEOTIDE SEQUENCE [LARGE SCALE GENOMIC DNA]</scope>
    <source>
        <strain evidence="2">lrivu.4.1</strain>
    </source>
</reference>
<dbReference type="AlphaFoldDB" id="V5H3Z2"/>
<evidence type="ECO:0000313" key="2">
    <source>
        <dbReference type="Proteomes" id="UP000030675"/>
    </source>
</evidence>